<dbReference type="EMBL" id="SMGG01000003">
    <property type="protein sequence ID" value="TCK62004.1"/>
    <property type="molecule type" value="Genomic_DNA"/>
</dbReference>
<dbReference type="AlphaFoldDB" id="A0A4R1KC03"/>
<feature type="domain" description="HDOD" evidence="1">
    <location>
        <begin position="121"/>
        <end position="304"/>
    </location>
</feature>
<dbReference type="Gene3D" id="1.10.3210.10">
    <property type="entry name" value="Hypothetical protein af1432"/>
    <property type="match status" value="1"/>
</dbReference>
<evidence type="ECO:0000313" key="2">
    <source>
        <dbReference type="EMBL" id="TCK62004.1"/>
    </source>
</evidence>
<dbReference type="RefSeq" id="WP_132871731.1">
    <property type="nucleotide sequence ID" value="NZ_SMGG01000003.1"/>
</dbReference>
<protein>
    <submittedName>
        <fullName evidence="2">HD-like signal output (HDOD) protein</fullName>
    </submittedName>
</protein>
<dbReference type="PANTHER" id="PTHR33525:SF4">
    <property type="entry name" value="CYCLIC DI-GMP PHOSPHODIESTERASE CDGJ"/>
    <property type="match status" value="1"/>
</dbReference>
<keyword evidence="3" id="KW-1185">Reference proteome</keyword>
<dbReference type="InterPro" id="IPR052340">
    <property type="entry name" value="RNase_Y/CdgJ"/>
</dbReference>
<gene>
    <name evidence="2" type="ORF">C8D98_0512</name>
</gene>
<dbReference type="Proteomes" id="UP000294614">
    <property type="component" value="Unassembled WGS sequence"/>
</dbReference>
<dbReference type="PANTHER" id="PTHR33525">
    <property type="match status" value="1"/>
</dbReference>
<dbReference type="SUPFAM" id="SSF109604">
    <property type="entry name" value="HD-domain/PDEase-like"/>
    <property type="match status" value="1"/>
</dbReference>
<dbReference type="PROSITE" id="PS51833">
    <property type="entry name" value="HDOD"/>
    <property type="match status" value="1"/>
</dbReference>
<reference evidence="2 3" key="1">
    <citation type="submission" date="2019-03" db="EMBL/GenBank/DDBJ databases">
        <title>Genomic Encyclopedia of Type Strains, Phase IV (KMG-IV): sequencing the most valuable type-strain genomes for metagenomic binning, comparative biology and taxonomic classification.</title>
        <authorList>
            <person name="Goeker M."/>
        </authorList>
    </citation>
    <scope>NUCLEOTIDE SEQUENCE [LARGE SCALE GENOMIC DNA]</scope>
    <source>
        <strain evidence="2 3">DSM 24984</strain>
    </source>
</reference>
<comment type="caution">
    <text evidence="2">The sequence shown here is derived from an EMBL/GenBank/DDBJ whole genome shotgun (WGS) entry which is preliminary data.</text>
</comment>
<dbReference type="CDD" id="cd00077">
    <property type="entry name" value="HDc"/>
    <property type="match status" value="1"/>
</dbReference>
<proteinExistence type="predicted"/>
<name>A0A4R1KC03_9BACT</name>
<dbReference type="InterPro" id="IPR013976">
    <property type="entry name" value="HDOD"/>
</dbReference>
<dbReference type="OrthoDB" id="9788446at2"/>
<evidence type="ECO:0000259" key="1">
    <source>
        <dbReference type="PROSITE" id="PS51833"/>
    </source>
</evidence>
<evidence type="ECO:0000313" key="3">
    <source>
        <dbReference type="Proteomes" id="UP000294614"/>
    </source>
</evidence>
<accession>A0A4R1KC03</accession>
<dbReference type="Pfam" id="PF08668">
    <property type="entry name" value="HDOD"/>
    <property type="match status" value="1"/>
</dbReference>
<dbReference type="InterPro" id="IPR003607">
    <property type="entry name" value="HD/PDEase_dom"/>
</dbReference>
<organism evidence="2 3">
    <name type="scientific">Seleniivibrio woodruffii</name>
    <dbReference type="NCBI Taxonomy" id="1078050"/>
    <lineage>
        <taxon>Bacteria</taxon>
        <taxon>Pseudomonadati</taxon>
        <taxon>Deferribacterota</taxon>
        <taxon>Deferribacteres</taxon>
        <taxon>Deferribacterales</taxon>
        <taxon>Geovibrionaceae</taxon>
        <taxon>Seleniivibrio</taxon>
    </lineage>
</organism>
<sequence>MRILFIGSQESRALFQSAVKGHGEITSDKDSELCIIEVSEVSTLFRLPKKFSVPTFFYITKKDKQLIEALSDFKISGIFFPPLKPEDIVSKMFRGSAQPKAAVTDGFDTLKAKIIAKAENIPPLPALARELVRLTRNDKTQMKDFVEQIKKDQGLSSRIIKLVNSPFYGVRQEISSIDRATVLLGLNTVKNLALAVSTEQFYNKNFSLFKTTGQKIWHHGFVVGRLCEVIAKPAGEDEDSLYLAGLMHDMGKTVIVDFLVKEVSTIEDERNQLGTDHCAVGELVLTKWAVVKDIAEAVHNHHQLGKDIFSRILYYANQMHKNIDSAEDLHDNIEDCAFAVGVPFEKLEELVMPVLESERIGNDTA</sequence>